<dbReference type="WBParaSite" id="ACRNAN_scaffold139.g11547.t1">
    <property type="protein sequence ID" value="ACRNAN_scaffold139.g11547.t1"/>
    <property type="gene ID" value="ACRNAN_scaffold139.g11547"/>
</dbReference>
<keyword evidence="1" id="KW-0812">Transmembrane</keyword>
<evidence type="ECO:0000313" key="4">
    <source>
        <dbReference type="WBParaSite" id="ACRNAN_scaffold139.g11547.t1"/>
    </source>
</evidence>
<keyword evidence="3" id="KW-1185">Reference proteome</keyword>
<feature type="transmembrane region" description="Helical" evidence="1">
    <location>
        <begin position="114"/>
        <end position="138"/>
    </location>
</feature>
<dbReference type="SUPFAM" id="SSF46565">
    <property type="entry name" value="Chaperone J-domain"/>
    <property type="match status" value="1"/>
</dbReference>
<dbReference type="PROSITE" id="PS50076">
    <property type="entry name" value="DNAJ_2"/>
    <property type="match status" value="1"/>
</dbReference>
<accession>A0A914CS43</accession>
<dbReference type="Gene3D" id="1.10.287.110">
    <property type="entry name" value="DnaJ domain"/>
    <property type="match status" value="1"/>
</dbReference>
<feature type="transmembrane region" description="Helical" evidence="1">
    <location>
        <begin position="44"/>
        <end position="64"/>
    </location>
</feature>
<dbReference type="Pfam" id="PF00226">
    <property type="entry name" value="DnaJ"/>
    <property type="match status" value="1"/>
</dbReference>
<evidence type="ECO:0000259" key="2">
    <source>
        <dbReference type="PROSITE" id="PS50076"/>
    </source>
</evidence>
<proteinExistence type="predicted"/>
<dbReference type="InterPro" id="IPR036869">
    <property type="entry name" value="J_dom_sf"/>
</dbReference>
<dbReference type="AlphaFoldDB" id="A0A914CS43"/>
<reference evidence="4" key="1">
    <citation type="submission" date="2022-11" db="UniProtKB">
        <authorList>
            <consortium name="WormBaseParasite"/>
        </authorList>
    </citation>
    <scope>IDENTIFICATION</scope>
</reference>
<evidence type="ECO:0000313" key="3">
    <source>
        <dbReference type="Proteomes" id="UP000887540"/>
    </source>
</evidence>
<organism evidence="3 4">
    <name type="scientific">Acrobeloides nanus</name>
    <dbReference type="NCBI Taxonomy" id="290746"/>
    <lineage>
        <taxon>Eukaryota</taxon>
        <taxon>Metazoa</taxon>
        <taxon>Ecdysozoa</taxon>
        <taxon>Nematoda</taxon>
        <taxon>Chromadorea</taxon>
        <taxon>Rhabditida</taxon>
        <taxon>Tylenchina</taxon>
        <taxon>Cephalobomorpha</taxon>
        <taxon>Cephaloboidea</taxon>
        <taxon>Cephalobidae</taxon>
        <taxon>Acrobeloides</taxon>
    </lineage>
</organism>
<feature type="domain" description="J" evidence="2">
    <location>
        <begin position="156"/>
        <end position="218"/>
    </location>
</feature>
<evidence type="ECO:0000256" key="1">
    <source>
        <dbReference type="SAM" id="Phobius"/>
    </source>
</evidence>
<feature type="transmembrane region" description="Helical" evidence="1">
    <location>
        <begin position="85"/>
        <end position="108"/>
    </location>
</feature>
<name>A0A914CS43_9BILA</name>
<protein>
    <submittedName>
        <fullName evidence="4">J domain-containing protein</fullName>
    </submittedName>
</protein>
<dbReference type="SMART" id="SM00271">
    <property type="entry name" value="DnaJ"/>
    <property type="match status" value="1"/>
</dbReference>
<dbReference type="Proteomes" id="UP000887540">
    <property type="component" value="Unplaced"/>
</dbReference>
<keyword evidence="1" id="KW-1133">Transmembrane helix</keyword>
<dbReference type="InterPro" id="IPR001623">
    <property type="entry name" value="DnaJ_domain"/>
</dbReference>
<sequence length="218" mass="23358">MESLVRVAINNGPKVGWQIAKNIKVSPTLLELTSASLIETAFNWVTPLVGFGTILVEAAYLLVYRWYWKRDITGKQVAKRVFDSFCVVFSSVLGSIAMGTACGAIGGLAGGPAFMVGGSIVGGLAGGLGAGLLASTIIDKLTQDLFDLPPTEALEKAYNILEVHHKAENSVVNVAFKRLALVHHPDKGGDKEKFMAIQSAFLVIKAAREKQMKQISEI</sequence>
<dbReference type="CDD" id="cd06257">
    <property type="entry name" value="DnaJ"/>
    <property type="match status" value="1"/>
</dbReference>
<keyword evidence="1" id="KW-0472">Membrane</keyword>